<dbReference type="InterPro" id="IPR027417">
    <property type="entry name" value="P-loop_NTPase"/>
</dbReference>
<dbReference type="HOGENOM" id="CLU_127891_0_0_1"/>
<dbReference type="InterPro" id="IPR052266">
    <property type="entry name" value="Miro-EF-hand_domain"/>
</dbReference>
<evidence type="ECO:0000256" key="1">
    <source>
        <dbReference type="ARBA" id="ARBA00022723"/>
    </source>
</evidence>
<keyword evidence="2" id="KW-0677">Repeat</keyword>
<evidence type="ECO:0000256" key="3">
    <source>
        <dbReference type="SAM" id="Phobius"/>
    </source>
</evidence>
<reference evidence="5" key="3">
    <citation type="submission" date="2015-04" db="UniProtKB">
        <authorList>
            <consortium name="EnsemblPlants"/>
        </authorList>
    </citation>
    <scope>IDENTIFICATION</scope>
    <source>
        <strain evidence="5">cv. Jemalong A17</strain>
    </source>
</reference>
<proteinExistence type="predicted"/>
<name>A0A072USU2_MEDTR</name>
<dbReference type="EnsemblPlants" id="KEH32396">
    <property type="protein sequence ID" value="KEH32396"/>
    <property type="gene ID" value="MTR_4g123543"/>
</dbReference>
<accession>A0A072USU2</accession>
<dbReference type="Gene3D" id="3.40.50.300">
    <property type="entry name" value="P-loop containing nucleotide triphosphate hydrolases"/>
    <property type="match status" value="1"/>
</dbReference>
<keyword evidence="3" id="KW-0472">Membrane</keyword>
<evidence type="ECO:0000313" key="6">
    <source>
        <dbReference type="Proteomes" id="UP000002051"/>
    </source>
</evidence>
<evidence type="ECO:0000313" key="5">
    <source>
        <dbReference type="EnsemblPlants" id="KEH32396"/>
    </source>
</evidence>
<dbReference type="STRING" id="3880.A0A072USU2"/>
<dbReference type="GO" id="GO:0046872">
    <property type="term" value="F:metal ion binding"/>
    <property type="evidence" value="ECO:0007669"/>
    <property type="project" value="UniProtKB-KW"/>
</dbReference>
<sequence>MKMESRELLANKESLASCDIAIFVHDKQELIFKSNESSWKASSKLLVEIARHGEHTGFKVPCLIVAAKDDQYSFPMAVQESTRSEHGSRGSYIPISAMLGNLNSLFHRIVTAAEHPHLSIPKTEVGKNRKQYHRLHVPETEDENQRKLYHRLVNQTLMFVSVGAALAFVGVGACRIARKNK</sequence>
<keyword evidence="6" id="KW-1185">Reference proteome</keyword>
<dbReference type="AlphaFoldDB" id="A0A072USU2"/>
<evidence type="ECO:0000313" key="4">
    <source>
        <dbReference type="EMBL" id="KEH32396.1"/>
    </source>
</evidence>
<protein>
    <submittedName>
        <fullName evidence="4">Rho GTPase, putative</fullName>
    </submittedName>
</protein>
<organism evidence="4 6">
    <name type="scientific">Medicago truncatula</name>
    <name type="common">Barrel medic</name>
    <name type="synonym">Medicago tribuloides</name>
    <dbReference type="NCBI Taxonomy" id="3880"/>
    <lineage>
        <taxon>Eukaryota</taxon>
        <taxon>Viridiplantae</taxon>
        <taxon>Streptophyta</taxon>
        <taxon>Embryophyta</taxon>
        <taxon>Tracheophyta</taxon>
        <taxon>Spermatophyta</taxon>
        <taxon>Magnoliopsida</taxon>
        <taxon>eudicotyledons</taxon>
        <taxon>Gunneridae</taxon>
        <taxon>Pentapetalae</taxon>
        <taxon>rosids</taxon>
        <taxon>fabids</taxon>
        <taxon>Fabales</taxon>
        <taxon>Fabaceae</taxon>
        <taxon>Papilionoideae</taxon>
        <taxon>50 kb inversion clade</taxon>
        <taxon>NPAAA clade</taxon>
        <taxon>Hologalegina</taxon>
        <taxon>IRL clade</taxon>
        <taxon>Trifolieae</taxon>
        <taxon>Medicago</taxon>
    </lineage>
</organism>
<reference evidence="4 6" key="1">
    <citation type="journal article" date="2011" name="Nature">
        <title>The Medicago genome provides insight into the evolution of rhizobial symbioses.</title>
        <authorList>
            <person name="Young N.D."/>
            <person name="Debelle F."/>
            <person name="Oldroyd G.E."/>
            <person name="Geurts R."/>
            <person name="Cannon S.B."/>
            <person name="Udvardi M.K."/>
            <person name="Benedito V.A."/>
            <person name="Mayer K.F."/>
            <person name="Gouzy J."/>
            <person name="Schoof H."/>
            <person name="Van de Peer Y."/>
            <person name="Proost S."/>
            <person name="Cook D.R."/>
            <person name="Meyers B.C."/>
            <person name="Spannagl M."/>
            <person name="Cheung F."/>
            <person name="De Mita S."/>
            <person name="Krishnakumar V."/>
            <person name="Gundlach H."/>
            <person name="Zhou S."/>
            <person name="Mudge J."/>
            <person name="Bharti A.K."/>
            <person name="Murray J.D."/>
            <person name="Naoumkina M.A."/>
            <person name="Rosen B."/>
            <person name="Silverstein K.A."/>
            <person name="Tang H."/>
            <person name="Rombauts S."/>
            <person name="Zhao P.X."/>
            <person name="Zhou P."/>
            <person name="Barbe V."/>
            <person name="Bardou P."/>
            <person name="Bechner M."/>
            <person name="Bellec A."/>
            <person name="Berger A."/>
            <person name="Berges H."/>
            <person name="Bidwell S."/>
            <person name="Bisseling T."/>
            <person name="Choisne N."/>
            <person name="Couloux A."/>
            <person name="Denny R."/>
            <person name="Deshpande S."/>
            <person name="Dai X."/>
            <person name="Doyle J.J."/>
            <person name="Dudez A.M."/>
            <person name="Farmer A.D."/>
            <person name="Fouteau S."/>
            <person name="Franken C."/>
            <person name="Gibelin C."/>
            <person name="Gish J."/>
            <person name="Goldstein S."/>
            <person name="Gonzalez A.J."/>
            <person name="Green P.J."/>
            <person name="Hallab A."/>
            <person name="Hartog M."/>
            <person name="Hua A."/>
            <person name="Humphray S.J."/>
            <person name="Jeong D.H."/>
            <person name="Jing Y."/>
            <person name="Jocker A."/>
            <person name="Kenton S.M."/>
            <person name="Kim D.J."/>
            <person name="Klee K."/>
            <person name="Lai H."/>
            <person name="Lang C."/>
            <person name="Lin S."/>
            <person name="Macmil S.L."/>
            <person name="Magdelenat G."/>
            <person name="Matthews L."/>
            <person name="McCorrison J."/>
            <person name="Monaghan E.L."/>
            <person name="Mun J.H."/>
            <person name="Najar F.Z."/>
            <person name="Nicholson C."/>
            <person name="Noirot C."/>
            <person name="O'Bleness M."/>
            <person name="Paule C.R."/>
            <person name="Poulain J."/>
            <person name="Prion F."/>
            <person name="Qin B."/>
            <person name="Qu C."/>
            <person name="Retzel E.F."/>
            <person name="Riddle C."/>
            <person name="Sallet E."/>
            <person name="Samain S."/>
            <person name="Samson N."/>
            <person name="Sanders I."/>
            <person name="Saurat O."/>
            <person name="Scarpelli C."/>
            <person name="Schiex T."/>
            <person name="Segurens B."/>
            <person name="Severin A.J."/>
            <person name="Sherrier D.J."/>
            <person name="Shi R."/>
            <person name="Sims S."/>
            <person name="Singer S.R."/>
            <person name="Sinharoy S."/>
            <person name="Sterck L."/>
            <person name="Viollet A."/>
            <person name="Wang B.B."/>
            <person name="Wang K."/>
            <person name="Wang M."/>
            <person name="Wang X."/>
            <person name="Warfsmann J."/>
            <person name="Weissenbach J."/>
            <person name="White D.D."/>
            <person name="White J.D."/>
            <person name="Wiley G.B."/>
            <person name="Wincker P."/>
            <person name="Xing Y."/>
            <person name="Yang L."/>
            <person name="Yao Z."/>
            <person name="Ying F."/>
            <person name="Zhai J."/>
            <person name="Zhou L."/>
            <person name="Zuber A."/>
            <person name="Denarie J."/>
            <person name="Dixon R.A."/>
            <person name="May G.D."/>
            <person name="Schwartz D.C."/>
            <person name="Rogers J."/>
            <person name="Quetier F."/>
            <person name="Town C.D."/>
            <person name="Roe B.A."/>
        </authorList>
    </citation>
    <scope>NUCLEOTIDE SEQUENCE [LARGE SCALE GENOMIC DNA]</scope>
    <source>
        <strain evidence="4">A17</strain>
        <strain evidence="5 6">cv. Jemalong A17</strain>
    </source>
</reference>
<keyword evidence="1" id="KW-0479">Metal-binding</keyword>
<dbReference type="PANTHER" id="PTHR46819:SF1">
    <property type="entry name" value="EF-HAND CALCIUM-BINDING DOMAIN-CONTAINING PROTEIN 7"/>
    <property type="match status" value="1"/>
</dbReference>
<evidence type="ECO:0000256" key="2">
    <source>
        <dbReference type="ARBA" id="ARBA00022737"/>
    </source>
</evidence>
<feature type="transmembrane region" description="Helical" evidence="3">
    <location>
        <begin position="157"/>
        <end position="177"/>
    </location>
</feature>
<reference evidence="4 6" key="2">
    <citation type="journal article" date="2014" name="BMC Genomics">
        <title>An improved genome release (version Mt4.0) for the model legume Medicago truncatula.</title>
        <authorList>
            <person name="Tang H."/>
            <person name="Krishnakumar V."/>
            <person name="Bidwell S."/>
            <person name="Rosen B."/>
            <person name="Chan A."/>
            <person name="Zhou S."/>
            <person name="Gentzbittel L."/>
            <person name="Childs K.L."/>
            <person name="Yandell M."/>
            <person name="Gundlach H."/>
            <person name="Mayer K.F."/>
            <person name="Schwartz D.C."/>
            <person name="Town C.D."/>
        </authorList>
    </citation>
    <scope>GENOME REANNOTATION</scope>
    <source>
        <strain evidence="4">A17</strain>
        <strain evidence="5 6">cv. Jemalong A17</strain>
    </source>
</reference>
<dbReference type="SUPFAM" id="SSF52540">
    <property type="entry name" value="P-loop containing nucleoside triphosphate hydrolases"/>
    <property type="match status" value="1"/>
</dbReference>
<dbReference type="EMBL" id="CM001220">
    <property type="protein sequence ID" value="KEH32396.1"/>
    <property type="molecule type" value="Genomic_DNA"/>
</dbReference>
<dbReference type="Proteomes" id="UP000002051">
    <property type="component" value="Chromosome 4"/>
</dbReference>
<dbReference type="PANTHER" id="PTHR46819">
    <property type="entry name" value="EF-HAND CALCIUM-BINDING DOMAIN-CONTAINING PROTEIN 7"/>
    <property type="match status" value="1"/>
</dbReference>
<keyword evidence="3" id="KW-1133">Transmembrane helix</keyword>
<gene>
    <name evidence="4" type="ordered locus">MTR_4g123543</name>
</gene>
<keyword evidence="3" id="KW-0812">Transmembrane</keyword>